<reference evidence="2" key="1">
    <citation type="journal article" date="2021" name="Mol. Ecol. Resour.">
        <title>Apolygus lucorum genome provides insights into omnivorousness and mesophyll feeding.</title>
        <authorList>
            <person name="Liu Y."/>
            <person name="Liu H."/>
            <person name="Wang H."/>
            <person name="Huang T."/>
            <person name="Liu B."/>
            <person name="Yang B."/>
            <person name="Yin L."/>
            <person name="Li B."/>
            <person name="Zhang Y."/>
            <person name="Zhang S."/>
            <person name="Jiang F."/>
            <person name="Zhang X."/>
            <person name="Ren Y."/>
            <person name="Wang B."/>
            <person name="Wang S."/>
            <person name="Lu Y."/>
            <person name="Wu K."/>
            <person name="Fan W."/>
            <person name="Wang G."/>
        </authorList>
    </citation>
    <scope>NUCLEOTIDE SEQUENCE</scope>
    <source>
        <strain evidence="2">12Hb</strain>
    </source>
</reference>
<keyword evidence="1" id="KW-0812">Transmembrane</keyword>
<dbReference type="AlphaFoldDB" id="A0A8S9Y213"/>
<gene>
    <name evidence="2" type="ORF">GE061_009975</name>
</gene>
<keyword evidence="1" id="KW-1133">Transmembrane helix</keyword>
<evidence type="ECO:0000313" key="2">
    <source>
        <dbReference type="EMBL" id="KAF6215223.1"/>
    </source>
</evidence>
<organism evidence="2 3">
    <name type="scientific">Apolygus lucorum</name>
    <name type="common">Small green plant bug</name>
    <name type="synonym">Lygocoris lucorum</name>
    <dbReference type="NCBI Taxonomy" id="248454"/>
    <lineage>
        <taxon>Eukaryota</taxon>
        <taxon>Metazoa</taxon>
        <taxon>Ecdysozoa</taxon>
        <taxon>Arthropoda</taxon>
        <taxon>Hexapoda</taxon>
        <taxon>Insecta</taxon>
        <taxon>Pterygota</taxon>
        <taxon>Neoptera</taxon>
        <taxon>Paraneoptera</taxon>
        <taxon>Hemiptera</taxon>
        <taxon>Heteroptera</taxon>
        <taxon>Panheteroptera</taxon>
        <taxon>Cimicomorpha</taxon>
        <taxon>Miridae</taxon>
        <taxon>Mirini</taxon>
        <taxon>Apolygus</taxon>
    </lineage>
</organism>
<protein>
    <submittedName>
        <fullName evidence="2">Uncharacterized protein</fullName>
    </submittedName>
</protein>
<dbReference type="Proteomes" id="UP000466442">
    <property type="component" value="Unassembled WGS sequence"/>
</dbReference>
<keyword evidence="1" id="KW-0472">Membrane</keyword>
<sequence>MKMTDFPGQKAIVASEAGKLLHTDFRTLFLIYITTSIVFFIIALTIDVVRLEMQYMELTACVMRDSASASCTKLSAYPPPQHTKHAGMPARLETVNERMKQGSLNAKVVPAPMYTDRIPETYKLKFNIIYFIFTPKFRVVSNH</sequence>
<feature type="transmembrane region" description="Helical" evidence="1">
    <location>
        <begin position="29"/>
        <end position="49"/>
    </location>
</feature>
<dbReference type="EMBL" id="WIXP02000002">
    <property type="protein sequence ID" value="KAF6215223.1"/>
    <property type="molecule type" value="Genomic_DNA"/>
</dbReference>
<name>A0A8S9Y213_APOLU</name>
<keyword evidence="3" id="KW-1185">Reference proteome</keyword>
<accession>A0A8S9Y213</accession>
<comment type="caution">
    <text evidence="2">The sequence shown here is derived from an EMBL/GenBank/DDBJ whole genome shotgun (WGS) entry which is preliminary data.</text>
</comment>
<evidence type="ECO:0000313" key="3">
    <source>
        <dbReference type="Proteomes" id="UP000466442"/>
    </source>
</evidence>
<evidence type="ECO:0000256" key="1">
    <source>
        <dbReference type="SAM" id="Phobius"/>
    </source>
</evidence>
<proteinExistence type="predicted"/>